<proteinExistence type="predicted"/>
<dbReference type="KEGG" id="carl:PXC00_02175"/>
<name>A0AA97H2Z9_9FIRM</name>
<evidence type="ECO:0000259" key="1">
    <source>
        <dbReference type="PROSITE" id="PS51832"/>
    </source>
</evidence>
<reference evidence="2" key="2">
    <citation type="submission" date="2024-06" db="EMBL/GenBank/DDBJ databases">
        <title>Caproicibacterium argilliputei sp. nov, a novel caproic acid producing anaerobic bacterium isolated from pit mud.</title>
        <authorList>
            <person name="Xia S."/>
        </authorList>
    </citation>
    <scope>NUCLEOTIDE SEQUENCE</scope>
    <source>
        <strain evidence="2">ZCY20-5</strain>
    </source>
</reference>
<sequence>MPNPLNGDSEISRWMQSLPKEQRLHSAHVKLYTAALAETLRSAKTGCPADELSRLGSAAYFHDIGKAWVPRALLLKAEKLTPAQLQEVRRHPLYAEKMFALMRQDILCGMPEPLFQTARACAVFHHEWWNGQGYPYGLSGKQIPFAARVTSLCDVYDAITSSRVYRKAHSHAFACREIETNAGVQFDPALARIFLDHAEVFRAQREALGG</sequence>
<dbReference type="PROSITE" id="PS51832">
    <property type="entry name" value="HD_GYP"/>
    <property type="match status" value="1"/>
</dbReference>
<dbReference type="CDD" id="cd00077">
    <property type="entry name" value="HDc"/>
    <property type="match status" value="1"/>
</dbReference>
<dbReference type="InterPro" id="IPR052020">
    <property type="entry name" value="Cyclic_di-GMP/3'3'-cGAMP_PDE"/>
</dbReference>
<dbReference type="Gene3D" id="1.10.3210.10">
    <property type="entry name" value="Hypothetical protein af1432"/>
    <property type="match status" value="1"/>
</dbReference>
<dbReference type="AlphaFoldDB" id="A0AA97H2Z9"/>
<dbReference type="SUPFAM" id="SSF109604">
    <property type="entry name" value="HD-domain/PDEase-like"/>
    <property type="match status" value="1"/>
</dbReference>
<reference evidence="2" key="1">
    <citation type="submission" date="2023-09" db="EMBL/GenBank/DDBJ databases">
        <authorList>
            <person name="Zeng C."/>
        </authorList>
    </citation>
    <scope>NUCLEOTIDE SEQUENCE</scope>
    <source>
        <strain evidence="2">ZCY20-5</strain>
    </source>
</reference>
<dbReference type="RefSeq" id="WP_275846209.1">
    <property type="nucleotide sequence ID" value="NZ_CP135996.1"/>
</dbReference>
<dbReference type="SMART" id="SM00471">
    <property type="entry name" value="HDc"/>
    <property type="match status" value="1"/>
</dbReference>
<evidence type="ECO:0000313" key="3">
    <source>
        <dbReference type="Proteomes" id="UP001300604"/>
    </source>
</evidence>
<dbReference type="Proteomes" id="UP001300604">
    <property type="component" value="Chromosome"/>
</dbReference>
<dbReference type="PANTHER" id="PTHR45228:SF1">
    <property type="entry name" value="CYCLIC DI-GMP PHOSPHODIESTERASE TM_0186"/>
    <property type="match status" value="1"/>
</dbReference>
<dbReference type="PANTHER" id="PTHR45228">
    <property type="entry name" value="CYCLIC DI-GMP PHOSPHODIESTERASE TM_0186-RELATED"/>
    <property type="match status" value="1"/>
</dbReference>
<feature type="domain" description="HD-GYP" evidence="1">
    <location>
        <begin position="1"/>
        <end position="210"/>
    </location>
</feature>
<organism evidence="2 3">
    <name type="scientific">Caproicibacterium argilliputei</name>
    <dbReference type="NCBI Taxonomy" id="3030016"/>
    <lineage>
        <taxon>Bacteria</taxon>
        <taxon>Bacillati</taxon>
        <taxon>Bacillota</taxon>
        <taxon>Clostridia</taxon>
        <taxon>Eubacteriales</taxon>
        <taxon>Oscillospiraceae</taxon>
        <taxon>Caproicibacterium</taxon>
    </lineage>
</organism>
<dbReference type="InterPro" id="IPR037522">
    <property type="entry name" value="HD_GYP_dom"/>
</dbReference>
<dbReference type="EMBL" id="CP135996">
    <property type="protein sequence ID" value="WOC32702.1"/>
    <property type="molecule type" value="Genomic_DNA"/>
</dbReference>
<gene>
    <name evidence="2" type="ORF">PXC00_02175</name>
</gene>
<accession>A0AA97H2Z9</accession>
<evidence type="ECO:0000313" key="2">
    <source>
        <dbReference type="EMBL" id="WOC32702.1"/>
    </source>
</evidence>
<keyword evidence="3" id="KW-1185">Reference proteome</keyword>
<protein>
    <submittedName>
        <fullName evidence="2">HD domain-containing phosphohydrolase</fullName>
    </submittedName>
</protein>
<dbReference type="InterPro" id="IPR003607">
    <property type="entry name" value="HD/PDEase_dom"/>
</dbReference>
<dbReference type="Pfam" id="PF13487">
    <property type="entry name" value="HD_5"/>
    <property type="match status" value="1"/>
</dbReference>